<gene>
    <name evidence="6" type="ORF">ACJ72_06204</name>
</gene>
<accession>A0A1B7NRR7</accession>
<evidence type="ECO:0000256" key="1">
    <source>
        <dbReference type="ARBA" id="ARBA00004141"/>
    </source>
</evidence>
<dbReference type="InterPro" id="IPR007568">
    <property type="entry name" value="RTA1"/>
</dbReference>
<keyword evidence="4 5" id="KW-0472">Membrane</keyword>
<protein>
    <recommendedName>
        <fullName evidence="8">RTA1 domain protein</fullName>
    </recommendedName>
</protein>
<feature type="transmembrane region" description="Helical" evidence="5">
    <location>
        <begin position="130"/>
        <end position="152"/>
    </location>
</feature>
<dbReference type="PANTHER" id="PTHR31465">
    <property type="entry name" value="PROTEIN RTA1-RELATED"/>
    <property type="match status" value="1"/>
</dbReference>
<comment type="subcellular location">
    <subcellularLocation>
        <location evidence="1">Membrane</location>
        <topology evidence="1">Multi-pass membrane protein</topology>
    </subcellularLocation>
</comment>
<reference evidence="6 7" key="1">
    <citation type="submission" date="2015-07" db="EMBL/GenBank/DDBJ databases">
        <title>Emmonsia species relationships and genome sequence.</title>
        <authorList>
            <person name="Cuomo C.A."/>
            <person name="Schwartz I.S."/>
            <person name="Kenyon C."/>
            <person name="de Hoog G.S."/>
            <person name="Govender N.P."/>
            <person name="Botha A."/>
            <person name="Moreno L."/>
            <person name="de Vries M."/>
            <person name="Munoz J.F."/>
            <person name="Stielow J.B."/>
        </authorList>
    </citation>
    <scope>NUCLEOTIDE SEQUENCE [LARGE SCALE GENOMIC DNA]</scope>
    <source>
        <strain evidence="6 7">CBS 136260</strain>
    </source>
</reference>
<evidence type="ECO:0000256" key="2">
    <source>
        <dbReference type="ARBA" id="ARBA00022692"/>
    </source>
</evidence>
<dbReference type="EMBL" id="LGUA01001007">
    <property type="protein sequence ID" value="OAX79473.1"/>
    <property type="molecule type" value="Genomic_DNA"/>
</dbReference>
<comment type="caution">
    <text evidence="6">The sequence shown here is derived from an EMBL/GenBank/DDBJ whole genome shotgun (WGS) entry which is preliminary data.</text>
</comment>
<evidence type="ECO:0000313" key="6">
    <source>
        <dbReference type="EMBL" id="OAX79473.1"/>
    </source>
</evidence>
<feature type="transmembrane region" description="Helical" evidence="5">
    <location>
        <begin position="31"/>
        <end position="51"/>
    </location>
</feature>
<dbReference type="GO" id="GO:0005886">
    <property type="term" value="C:plasma membrane"/>
    <property type="evidence" value="ECO:0007669"/>
    <property type="project" value="TreeGrafter"/>
</dbReference>
<feature type="transmembrane region" description="Helical" evidence="5">
    <location>
        <begin position="259"/>
        <end position="284"/>
    </location>
</feature>
<sequence>MSSKAVARATCKEISPQCPVELSALGYYPNLGANIFFCCCFGIFFFVAFVVGVWKKTWTFTFAVTGACVLECVGYAGRIMIYKNPWGTGFTLQIITIVLGPTFLCAAIYLTLKHVALAVGREVSRIKPYLFTWIFIPCDISCLVLQGIGGGVAASGDKQKNRSLLNVGNRVIMAGIVLQVVVLSLFGTVALDYYRRVSRYHRKSLASERERAAWVDKKFHIFVGAVSVAYLTVYFRCVYRRIAEMAGGWGNPIMQHESSFVVMESVMVLIAAGLLSCFPVGILFPQMRTGPRTPKA</sequence>
<dbReference type="PANTHER" id="PTHR31465:SF8">
    <property type="entry name" value="DOMAIN PROTEIN, PUTATIVE (AFU_ORTHOLOGUE AFUA_6G14140)-RELATED"/>
    <property type="match status" value="1"/>
</dbReference>
<feature type="transmembrane region" description="Helical" evidence="5">
    <location>
        <begin position="58"/>
        <end position="78"/>
    </location>
</feature>
<evidence type="ECO:0000256" key="5">
    <source>
        <dbReference type="SAM" id="Phobius"/>
    </source>
</evidence>
<dbReference type="AlphaFoldDB" id="A0A1B7NRR7"/>
<dbReference type="Pfam" id="PF04479">
    <property type="entry name" value="RTA1"/>
    <property type="match status" value="1"/>
</dbReference>
<organism evidence="6 7">
    <name type="scientific">Emergomyces africanus</name>
    <dbReference type="NCBI Taxonomy" id="1955775"/>
    <lineage>
        <taxon>Eukaryota</taxon>
        <taxon>Fungi</taxon>
        <taxon>Dikarya</taxon>
        <taxon>Ascomycota</taxon>
        <taxon>Pezizomycotina</taxon>
        <taxon>Eurotiomycetes</taxon>
        <taxon>Eurotiomycetidae</taxon>
        <taxon>Onygenales</taxon>
        <taxon>Ajellomycetaceae</taxon>
        <taxon>Emergomyces</taxon>
    </lineage>
</organism>
<evidence type="ECO:0000256" key="3">
    <source>
        <dbReference type="ARBA" id="ARBA00022989"/>
    </source>
</evidence>
<name>A0A1B7NRR7_9EURO</name>
<feature type="transmembrane region" description="Helical" evidence="5">
    <location>
        <begin position="90"/>
        <end position="110"/>
    </location>
</feature>
<evidence type="ECO:0000256" key="4">
    <source>
        <dbReference type="ARBA" id="ARBA00023136"/>
    </source>
</evidence>
<dbReference type="OrthoDB" id="4521223at2759"/>
<dbReference type="GO" id="GO:0000324">
    <property type="term" value="C:fungal-type vacuole"/>
    <property type="evidence" value="ECO:0007669"/>
    <property type="project" value="TreeGrafter"/>
</dbReference>
<evidence type="ECO:0008006" key="8">
    <source>
        <dbReference type="Google" id="ProtNLM"/>
    </source>
</evidence>
<keyword evidence="7" id="KW-1185">Reference proteome</keyword>
<keyword evidence="2 5" id="KW-0812">Transmembrane</keyword>
<evidence type="ECO:0000313" key="7">
    <source>
        <dbReference type="Proteomes" id="UP000091918"/>
    </source>
</evidence>
<keyword evidence="3 5" id="KW-1133">Transmembrane helix</keyword>
<feature type="transmembrane region" description="Helical" evidence="5">
    <location>
        <begin position="219"/>
        <end position="239"/>
    </location>
</feature>
<dbReference type="STRING" id="1658172.A0A1B7NRR7"/>
<proteinExistence type="predicted"/>
<feature type="transmembrane region" description="Helical" evidence="5">
    <location>
        <begin position="172"/>
        <end position="194"/>
    </location>
</feature>
<dbReference type="Proteomes" id="UP000091918">
    <property type="component" value="Unassembled WGS sequence"/>
</dbReference>